<sequence>MKNGEYINWRFTTELKIEIDQVEKIKKEVYKIIEEDKDLEQEDAFAVVLRYDFVDRTAVFALYLFNLDSSKHSN</sequence>
<evidence type="ECO:0000313" key="2">
    <source>
        <dbReference type="Proteomes" id="UP001177140"/>
    </source>
</evidence>
<evidence type="ECO:0000313" key="1">
    <source>
        <dbReference type="EMBL" id="MCL7029682.1"/>
    </source>
</evidence>
<gene>
    <name evidence="1" type="ORF">MKW94_002452</name>
</gene>
<reference evidence="1" key="1">
    <citation type="submission" date="2022-03" db="EMBL/GenBank/DDBJ databases">
        <title>A functionally conserved STORR gene fusion in Papaver species that diverged 16.8 million years ago.</title>
        <authorList>
            <person name="Catania T."/>
        </authorList>
    </citation>
    <scope>NUCLEOTIDE SEQUENCE</scope>
    <source>
        <strain evidence="1">S-191538</strain>
    </source>
</reference>
<comment type="caution">
    <text evidence="1">The sequence shown here is derived from an EMBL/GenBank/DDBJ whole genome shotgun (WGS) entry which is preliminary data.</text>
</comment>
<protein>
    <submittedName>
        <fullName evidence="1">Uncharacterized protein</fullName>
    </submittedName>
</protein>
<dbReference type="EMBL" id="JAJJMA010093036">
    <property type="protein sequence ID" value="MCL7029682.1"/>
    <property type="molecule type" value="Genomic_DNA"/>
</dbReference>
<organism evidence="1 2">
    <name type="scientific">Papaver nudicaule</name>
    <name type="common">Iceland poppy</name>
    <dbReference type="NCBI Taxonomy" id="74823"/>
    <lineage>
        <taxon>Eukaryota</taxon>
        <taxon>Viridiplantae</taxon>
        <taxon>Streptophyta</taxon>
        <taxon>Embryophyta</taxon>
        <taxon>Tracheophyta</taxon>
        <taxon>Spermatophyta</taxon>
        <taxon>Magnoliopsida</taxon>
        <taxon>Ranunculales</taxon>
        <taxon>Papaveraceae</taxon>
        <taxon>Papaveroideae</taxon>
        <taxon>Papaver</taxon>
    </lineage>
</organism>
<dbReference type="Proteomes" id="UP001177140">
    <property type="component" value="Unassembled WGS sequence"/>
</dbReference>
<keyword evidence="2" id="KW-1185">Reference proteome</keyword>
<accession>A0AA41S3S3</accession>
<dbReference type="AlphaFoldDB" id="A0AA41S3S3"/>
<name>A0AA41S3S3_PAPNU</name>
<proteinExistence type="predicted"/>